<feature type="non-terminal residue" evidence="1">
    <location>
        <position position="54"/>
    </location>
</feature>
<keyword evidence="2" id="KW-1185">Reference proteome</keyword>
<dbReference type="InterPro" id="IPR036188">
    <property type="entry name" value="FAD/NAD-bd_sf"/>
</dbReference>
<dbReference type="Proteomes" id="UP000306753">
    <property type="component" value="Unassembled WGS sequence"/>
</dbReference>
<dbReference type="SUPFAM" id="SSF51905">
    <property type="entry name" value="FAD/NAD(P)-binding domain"/>
    <property type="match status" value="1"/>
</dbReference>
<dbReference type="Gene3D" id="3.50.50.100">
    <property type="match status" value="1"/>
</dbReference>
<reference evidence="1 2" key="1">
    <citation type="journal article" date="2017" name="Eur. J. Clin. Microbiol. Infect. Dis.">
        <title>Uncommonly isolated clinical Pseudomonas: identification and phylogenetic assignation.</title>
        <authorList>
            <person name="Mulet M."/>
            <person name="Gomila M."/>
            <person name="Ramirez A."/>
            <person name="Cardew S."/>
            <person name="Moore E.R."/>
            <person name="Lalucat J."/>
            <person name="Garcia-Valdes E."/>
        </authorList>
    </citation>
    <scope>NUCLEOTIDE SEQUENCE [LARGE SCALE GENOMIC DNA]</scope>
    <source>
        <strain evidence="1 2">SD129</strain>
    </source>
</reference>
<dbReference type="AlphaFoldDB" id="A0A5R9Q7P0"/>
<name>A0A5R9Q7P0_9GAMM</name>
<gene>
    <name evidence="1" type="ORF">DN820_22190</name>
</gene>
<evidence type="ECO:0000313" key="1">
    <source>
        <dbReference type="EMBL" id="TLX59072.1"/>
    </source>
</evidence>
<sequence length="54" mass="5892">MHYDIVIVGGGAGGLELAARLGRALGPRQGRERVLLVDRFAFHIWKPTLHEVAA</sequence>
<organism evidence="1 2">
    <name type="scientific">Stutzerimonas nosocomialis</name>
    <dbReference type="NCBI Taxonomy" id="1056496"/>
    <lineage>
        <taxon>Bacteria</taxon>
        <taxon>Pseudomonadati</taxon>
        <taxon>Pseudomonadota</taxon>
        <taxon>Gammaproteobacteria</taxon>
        <taxon>Pseudomonadales</taxon>
        <taxon>Pseudomonadaceae</taxon>
        <taxon>Stutzerimonas</taxon>
    </lineage>
</organism>
<proteinExistence type="predicted"/>
<evidence type="ECO:0000313" key="2">
    <source>
        <dbReference type="Proteomes" id="UP000306753"/>
    </source>
</evidence>
<dbReference type="EMBL" id="QLAG01000065">
    <property type="protein sequence ID" value="TLX59072.1"/>
    <property type="molecule type" value="Genomic_DNA"/>
</dbReference>
<accession>A0A5R9Q7P0</accession>
<protein>
    <submittedName>
        <fullName evidence="1">FAD-dependent oxidoreductase</fullName>
    </submittedName>
</protein>
<comment type="caution">
    <text evidence="1">The sequence shown here is derived from an EMBL/GenBank/DDBJ whole genome shotgun (WGS) entry which is preliminary data.</text>
</comment>